<feature type="domain" description="Major facilitator superfamily (MFS) profile" evidence="5">
    <location>
        <begin position="257"/>
        <end position="452"/>
    </location>
</feature>
<evidence type="ECO:0000313" key="7">
    <source>
        <dbReference type="Proteomes" id="UP001597237"/>
    </source>
</evidence>
<feature type="transmembrane region" description="Helical" evidence="4">
    <location>
        <begin position="293"/>
        <end position="311"/>
    </location>
</feature>
<dbReference type="RefSeq" id="WP_377280979.1">
    <property type="nucleotide sequence ID" value="NZ_JBHRSI010000003.1"/>
</dbReference>
<feature type="transmembrane region" description="Helical" evidence="4">
    <location>
        <begin position="258"/>
        <end position="281"/>
    </location>
</feature>
<organism evidence="6 7">
    <name type="scientific">Phenylobacterium terrae</name>
    <dbReference type="NCBI Taxonomy" id="2665495"/>
    <lineage>
        <taxon>Bacteria</taxon>
        <taxon>Pseudomonadati</taxon>
        <taxon>Pseudomonadota</taxon>
        <taxon>Alphaproteobacteria</taxon>
        <taxon>Caulobacterales</taxon>
        <taxon>Caulobacteraceae</taxon>
        <taxon>Phenylobacterium</taxon>
    </lineage>
</organism>
<evidence type="ECO:0000256" key="3">
    <source>
        <dbReference type="ARBA" id="ARBA00023136"/>
    </source>
</evidence>
<feature type="transmembrane region" description="Helical" evidence="4">
    <location>
        <begin position="323"/>
        <end position="348"/>
    </location>
</feature>
<dbReference type="PROSITE" id="PS50850">
    <property type="entry name" value="MFS"/>
    <property type="match status" value="1"/>
</dbReference>
<feature type="transmembrane region" description="Helical" evidence="4">
    <location>
        <begin position="104"/>
        <end position="128"/>
    </location>
</feature>
<feature type="transmembrane region" description="Helical" evidence="4">
    <location>
        <begin position="391"/>
        <end position="414"/>
    </location>
</feature>
<protein>
    <submittedName>
        <fullName evidence="6">MFS transporter</fullName>
    </submittedName>
</protein>
<accession>A0ABW4MWW1</accession>
<dbReference type="PANTHER" id="PTHR23526:SF1">
    <property type="entry name" value="MAJOR FACILITATOR SUPERFAMILY MFS_1"/>
    <property type="match status" value="1"/>
</dbReference>
<reference evidence="7" key="1">
    <citation type="journal article" date="2019" name="Int. J. Syst. Evol. Microbiol.">
        <title>The Global Catalogue of Microorganisms (GCM) 10K type strain sequencing project: providing services to taxonomists for standard genome sequencing and annotation.</title>
        <authorList>
            <consortium name="The Broad Institute Genomics Platform"/>
            <consortium name="The Broad Institute Genome Sequencing Center for Infectious Disease"/>
            <person name="Wu L."/>
            <person name="Ma J."/>
        </authorList>
    </citation>
    <scope>NUCLEOTIDE SEQUENCE [LARGE SCALE GENOMIC DNA]</scope>
    <source>
        <strain evidence="7">DFY28</strain>
    </source>
</reference>
<feature type="transmembrane region" description="Helical" evidence="4">
    <location>
        <begin position="420"/>
        <end position="440"/>
    </location>
</feature>
<evidence type="ECO:0000313" key="6">
    <source>
        <dbReference type="EMBL" id="MFD1782194.1"/>
    </source>
</evidence>
<feature type="transmembrane region" description="Helical" evidence="4">
    <location>
        <begin position="177"/>
        <end position="196"/>
    </location>
</feature>
<sequence length="452" mass="48963">MANLERVDARPDAAPVEADLAEREAAYEKFVWDNLKRNYIGHYLHGMLGMTGFRLVNAPTFLPAYLFALSGSNTIVGLGLALQQMGGIISPIFGATQIEHKTKVMGAAIWMGGLARLQVLGMAIAGWLLSGQPLVIALLFFMFMFGLFMGTQRVVFSILMSKVIPISRRGRLQAWRNATGGVIAAALAYVAGRYFIDANLFGNGYSTTFLFAFVLTSLGLTALQWLMVEPEPPTVRQKTRFRDRLKDFPALIRSDRGFMWFMIVQMLTVSGRMAVPFYILFVSSSIELTGANLGGLTLAYLGADTLSNLLWGYVGDKTGFRRIMLLSIGLWIGATLLLIESEAIAGLMGLDVTIPIFLAFFGLGASQSGYMMSAGTMILEFGSRDELPMRVAFSSTAEGIMASAGPLLGGVLAATLGYTVLFGTSMAFLAAGLLVLILMVPEPRTSRLTLQG</sequence>
<feature type="transmembrane region" description="Helical" evidence="4">
    <location>
        <begin position="134"/>
        <end position="156"/>
    </location>
</feature>
<dbReference type="InterPro" id="IPR036259">
    <property type="entry name" value="MFS_trans_sf"/>
</dbReference>
<dbReference type="InterPro" id="IPR011701">
    <property type="entry name" value="MFS"/>
</dbReference>
<evidence type="ECO:0000256" key="1">
    <source>
        <dbReference type="ARBA" id="ARBA00022692"/>
    </source>
</evidence>
<keyword evidence="7" id="KW-1185">Reference proteome</keyword>
<name>A0ABW4MWW1_9CAUL</name>
<keyword evidence="3 4" id="KW-0472">Membrane</keyword>
<dbReference type="Gene3D" id="1.20.1250.20">
    <property type="entry name" value="MFS general substrate transporter like domains"/>
    <property type="match status" value="2"/>
</dbReference>
<dbReference type="PANTHER" id="PTHR23526">
    <property type="entry name" value="INTEGRAL MEMBRANE TRANSPORT PROTEIN-RELATED"/>
    <property type="match status" value="1"/>
</dbReference>
<dbReference type="Proteomes" id="UP001597237">
    <property type="component" value="Unassembled WGS sequence"/>
</dbReference>
<comment type="caution">
    <text evidence="6">The sequence shown here is derived from an EMBL/GenBank/DDBJ whole genome shotgun (WGS) entry which is preliminary data.</text>
</comment>
<dbReference type="InterPro" id="IPR020846">
    <property type="entry name" value="MFS_dom"/>
</dbReference>
<keyword evidence="2 4" id="KW-1133">Transmembrane helix</keyword>
<gene>
    <name evidence="6" type="ORF">ACFSC0_02215</name>
</gene>
<dbReference type="Pfam" id="PF07690">
    <property type="entry name" value="MFS_1"/>
    <property type="match status" value="1"/>
</dbReference>
<feature type="transmembrane region" description="Helical" evidence="4">
    <location>
        <begin position="208"/>
        <end position="228"/>
    </location>
</feature>
<proteinExistence type="predicted"/>
<dbReference type="SUPFAM" id="SSF103473">
    <property type="entry name" value="MFS general substrate transporter"/>
    <property type="match status" value="1"/>
</dbReference>
<feature type="transmembrane region" description="Helical" evidence="4">
    <location>
        <begin position="354"/>
        <end position="379"/>
    </location>
</feature>
<feature type="transmembrane region" description="Helical" evidence="4">
    <location>
        <begin position="39"/>
        <end position="56"/>
    </location>
</feature>
<keyword evidence="1 4" id="KW-0812">Transmembrane</keyword>
<dbReference type="EMBL" id="JBHUEY010000001">
    <property type="protein sequence ID" value="MFD1782194.1"/>
    <property type="molecule type" value="Genomic_DNA"/>
</dbReference>
<evidence type="ECO:0000256" key="2">
    <source>
        <dbReference type="ARBA" id="ARBA00022989"/>
    </source>
</evidence>
<evidence type="ECO:0000256" key="4">
    <source>
        <dbReference type="SAM" id="Phobius"/>
    </source>
</evidence>
<evidence type="ECO:0000259" key="5">
    <source>
        <dbReference type="PROSITE" id="PS50850"/>
    </source>
</evidence>
<dbReference type="InterPro" id="IPR052528">
    <property type="entry name" value="Sugar_transport-like"/>
</dbReference>